<evidence type="ECO:0000313" key="2">
    <source>
        <dbReference type="EMBL" id="EAT16163.1"/>
    </source>
</evidence>
<protein>
    <recommendedName>
        <fullName evidence="4">PhoP regulatory network protein YrbL</fullName>
    </recommendedName>
</protein>
<sequence>MRLQLAHIEPFARGGNRLCYVHPDNPDCCVKVRRPDFTLADCRRKKGFPRNLRPLSSFDDNREEAAVIKALQKSRGETIHHHIYRCDGFVETDLGPGLMTELVRDADGRISVSLKQDLWERGYPAATRRAVEVLADFWLEHLVPSREVLTHNIVVQRGAHDEIRRLVVIDGLGSPYVFPFAWLPKTVRRHKVSQRVRRLHKRIRQFVRRCDSGHEPSRVGMLQHRGVENDQSRSATTTTQTSVAKD</sequence>
<feature type="compositionally biased region" description="Low complexity" evidence="1">
    <location>
        <begin position="236"/>
        <end position="246"/>
    </location>
</feature>
<reference evidence="2" key="2">
    <citation type="submission" date="2006-05" db="EMBL/GenBank/DDBJ databases">
        <title>Sequencing of the draft genome and assembly of Desulfuromonas acetoxidans DSM 684.</title>
        <authorList>
            <consortium name="US DOE Joint Genome Institute (JGI-PGF)"/>
            <person name="Copeland A."/>
            <person name="Lucas S."/>
            <person name="Lapidus A."/>
            <person name="Barry K."/>
            <person name="Detter J.C."/>
            <person name="Glavina del Rio T."/>
            <person name="Hammon N."/>
            <person name="Israni S."/>
            <person name="Dalin E."/>
            <person name="Tice H."/>
            <person name="Bruce D."/>
            <person name="Pitluck S."/>
            <person name="Richardson P."/>
        </authorList>
    </citation>
    <scope>NUCLEOTIDE SEQUENCE [LARGE SCALE GENOMIC DNA]</scope>
    <source>
        <strain evidence="2">DSM 684</strain>
    </source>
</reference>
<dbReference type="EMBL" id="AAEW02000006">
    <property type="protein sequence ID" value="EAT16163.1"/>
    <property type="molecule type" value="Genomic_DNA"/>
</dbReference>
<dbReference type="Proteomes" id="UP000005695">
    <property type="component" value="Unassembled WGS sequence"/>
</dbReference>
<accession>Q1K145</accession>
<feature type="region of interest" description="Disordered" evidence="1">
    <location>
        <begin position="213"/>
        <end position="246"/>
    </location>
</feature>
<dbReference type="OrthoDB" id="5421848at2"/>
<reference evidence="2" key="1">
    <citation type="submission" date="2006-05" db="EMBL/GenBank/DDBJ databases">
        <title>Annotation of the draft genome assembly of Desulfuromonas acetoxidans DSM 684.</title>
        <authorList>
            <consortium name="US DOE Joint Genome Institute (JGI-ORNL)"/>
            <person name="Larimer F."/>
            <person name="Land M."/>
            <person name="Hauser L."/>
        </authorList>
    </citation>
    <scope>NUCLEOTIDE SEQUENCE [LARGE SCALE GENOMIC DNA]</scope>
    <source>
        <strain evidence="2">DSM 684</strain>
    </source>
</reference>
<keyword evidence="3" id="KW-1185">Reference proteome</keyword>
<evidence type="ECO:0000256" key="1">
    <source>
        <dbReference type="SAM" id="MobiDB-lite"/>
    </source>
</evidence>
<proteinExistence type="predicted"/>
<dbReference type="InterPro" id="IPR019647">
    <property type="entry name" value="PhoP_reg_network_YrbL"/>
</dbReference>
<dbReference type="RefSeq" id="WP_005999338.1">
    <property type="nucleotide sequence ID" value="NZ_AAEW02000006.1"/>
</dbReference>
<comment type="caution">
    <text evidence="2">The sequence shown here is derived from an EMBL/GenBank/DDBJ whole genome shotgun (WGS) entry which is preliminary data.</text>
</comment>
<gene>
    <name evidence="2" type="ORF">Dace_1627</name>
</gene>
<evidence type="ECO:0008006" key="4">
    <source>
        <dbReference type="Google" id="ProtNLM"/>
    </source>
</evidence>
<evidence type="ECO:0000313" key="3">
    <source>
        <dbReference type="Proteomes" id="UP000005695"/>
    </source>
</evidence>
<organism evidence="2 3">
    <name type="scientific">Desulfuromonas acetoxidans (strain DSM 684 / 11070)</name>
    <dbReference type="NCBI Taxonomy" id="281689"/>
    <lineage>
        <taxon>Bacteria</taxon>
        <taxon>Pseudomonadati</taxon>
        <taxon>Thermodesulfobacteriota</taxon>
        <taxon>Desulfuromonadia</taxon>
        <taxon>Desulfuromonadales</taxon>
        <taxon>Desulfuromonadaceae</taxon>
        <taxon>Desulfuromonas</taxon>
    </lineage>
</organism>
<name>Q1K145_DESA6</name>
<dbReference type="Pfam" id="PF10707">
    <property type="entry name" value="YrbL-PhoP_reg"/>
    <property type="match status" value="1"/>
</dbReference>
<dbReference type="AlphaFoldDB" id="Q1K145"/>